<proteinExistence type="predicted"/>
<comment type="caution">
    <text evidence="2">The sequence shown here is derived from an EMBL/GenBank/DDBJ whole genome shotgun (WGS) entry which is preliminary data.</text>
</comment>
<evidence type="ECO:0000313" key="2">
    <source>
        <dbReference type="EMBL" id="NKX50139.1"/>
    </source>
</evidence>
<dbReference type="EMBL" id="JAAZSR010000065">
    <property type="protein sequence ID" value="NKX50139.1"/>
    <property type="molecule type" value="Genomic_DNA"/>
</dbReference>
<feature type="transmembrane region" description="Helical" evidence="1">
    <location>
        <begin position="214"/>
        <end position="234"/>
    </location>
</feature>
<name>A0ABX1JLF9_9MICC</name>
<organism evidence="2 3">
    <name type="scientific">Arthrobacter deserti</name>
    <dbReference type="NCBI Taxonomy" id="1742687"/>
    <lineage>
        <taxon>Bacteria</taxon>
        <taxon>Bacillati</taxon>
        <taxon>Actinomycetota</taxon>
        <taxon>Actinomycetes</taxon>
        <taxon>Micrococcales</taxon>
        <taxon>Micrococcaceae</taxon>
        <taxon>Arthrobacter</taxon>
    </lineage>
</organism>
<gene>
    <name evidence="2" type="ORF">HER39_06065</name>
</gene>
<keyword evidence="3" id="KW-1185">Reference proteome</keyword>
<evidence type="ECO:0000256" key="1">
    <source>
        <dbReference type="SAM" id="Phobius"/>
    </source>
</evidence>
<keyword evidence="1" id="KW-0812">Transmembrane</keyword>
<sequence length="243" mass="25410">MRRALGSKGGEESMIEVKGLRASAGLLAAGFVLYVVAGLLHAGGPANNHRAVFAEYAGSANWTVVHLAQFAGMAVTIAGLLVLYFVLDVRTGAAAWLARLGAVSAAVSLGLYGILQAVVGVALKLAVDAWASAPEAEKAARFAGAETLRWVEWGARSYQCLMLGLALILLGSALALADRLPRALGYLMGLSGLAYIVQGWVLGSEGFTASNTSAIVAGYVLILTWFIWLVLVAWRIGGPPRTR</sequence>
<accession>A0ABX1JLF9</accession>
<evidence type="ECO:0008006" key="4">
    <source>
        <dbReference type="Google" id="ProtNLM"/>
    </source>
</evidence>
<evidence type="ECO:0000313" key="3">
    <source>
        <dbReference type="Proteomes" id="UP000523795"/>
    </source>
</evidence>
<reference evidence="2 3" key="1">
    <citation type="submission" date="2020-04" db="EMBL/GenBank/DDBJ databases">
        <authorList>
            <person name="Liu S."/>
        </authorList>
    </citation>
    <scope>NUCLEOTIDE SEQUENCE [LARGE SCALE GENOMIC DNA]</scope>
    <source>
        <strain evidence="2 3">CGMCC 1.15091</strain>
    </source>
</reference>
<feature type="transmembrane region" description="Helical" evidence="1">
    <location>
        <begin position="183"/>
        <end position="202"/>
    </location>
</feature>
<keyword evidence="1" id="KW-1133">Transmembrane helix</keyword>
<feature type="transmembrane region" description="Helical" evidence="1">
    <location>
        <begin position="20"/>
        <end position="44"/>
    </location>
</feature>
<feature type="transmembrane region" description="Helical" evidence="1">
    <location>
        <begin position="156"/>
        <end position="176"/>
    </location>
</feature>
<feature type="transmembrane region" description="Helical" evidence="1">
    <location>
        <begin position="64"/>
        <end position="87"/>
    </location>
</feature>
<keyword evidence="1" id="KW-0472">Membrane</keyword>
<feature type="transmembrane region" description="Helical" evidence="1">
    <location>
        <begin position="94"/>
        <end position="115"/>
    </location>
</feature>
<dbReference type="Proteomes" id="UP000523795">
    <property type="component" value="Unassembled WGS sequence"/>
</dbReference>
<protein>
    <recommendedName>
        <fullName evidence="4">DUF4386 domain-containing protein</fullName>
    </recommendedName>
</protein>